<organism evidence="3 4">
    <name type="scientific">Pseudoponticoccus marisrubri</name>
    <dbReference type="NCBI Taxonomy" id="1685382"/>
    <lineage>
        <taxon>Bacteria</taxon>
        <taxon>Pseudomonadati</taxon>
        <taxon>Pseudomonadota</taxon>
        <taxon>Alphaproteobacteria</taxon>
        <taxon>Rhodobacterales</taxon>
        <taxon>Roseobacteraceae</taxon>
        <taxon>Pseudoponticoccus</taxon>
    </lineage>
</organism>
<dbReference type="EMBL" id="LPXO01000021">
    <property type="protein sequence ID" value="KUF08891.1"/>
    <property type="molecule type" value="Genomic_DNA"/>
</dbReference>
<reference evidence="3 4" key="1">
    <citation type="submission" date="2015-12" db="EMBL/GenBank/DDBJ databases">
        <authorList>
            <person name="Shamseldin A."/>
            <person name="Moawad H."/>
            <person name="Abd El-Rahim W.M."/>
            <person name="Sadowsky M.J."/>
        </authorList>
    </citation>
    <scope>NUCLEOTIDE SEQUENCE [LARGE SCALE GENOMIC DNA]</scope>
    <source>
        <strain evidence="3 4">SJ5A-1</strain>
    </source>
</reference>
<name>A0A0W7WE16_9RHOB</name>
<evidence type="ECO:0000256" key="1">
    <source>
        <dbReference type="ARBA" id="ARBA00022842"/>
    </source>
</evidence>
<dbReference type="STRING" id="1685382.AVJ23_20490"/>
<accession>A0A0W7WE16</accession>
<dbReference type="Proteomes" id="UP000054396">
    <property type="component" value="Unassembled WGS sequence"/>
</dbReference>
<keyword evidence="1" id="KW-0460">Magnesium</keyword>
<evidence type="ECO:0000313" key="3">
    <source>
        <dbReference type="EMBL" id="KUF08891.1"/>
    </source>
</evidence>
<dbReference type="SUPFAM" id="SSF53448">
    <property type="entry name" value="Nucleotide-diphospho-sugar transferases"/>
    <property type="match status" value="1"/>
</dbReference>
<dbReference type="InterPro" id="IPR025877">
    <property type="entry name" value="MobA-like_NTP_Trfase"/>
</dbReference>
<dbReference type="PANTHER" id="PTHR43777">
    <property type="entry name" value="MOLYBDENUM COFACTOR CYTIDYLYLTRANSFERASE"/>
    <property type="match status" value="1"/>
</dbReference>
<proteinExistence type="predicted"/>
<evidence type="ECO:0000313" key="4">
    <source>
        <dbReference type="Proteomes" id="UP000054396"/>
    </source>
</evidence>
<dbReference type="Gene3D" id="3.90.550.10">
    <property type="entry name" value="Spore Coat Polysaccharide Biosynthesis Protein SpsA, Chain A"/>
    <property type="match status" value="1"/>
</dbReference>
<dbReference type="AlphaFoldDB" id="A0A0W7WE16"/>
<dbReference type="Pfam" id="PF12804">
    <property type="entry name" value="NTP_transf_3"/>
    <property type="match status" value="1"/>
</dbReference>
<sequence>MPMHDIAILIPAAGSSSRMKGRDKLTEEVEGLPLLRRQAKRAIFTGAHVSVTIPCHDHPRAAALAGLPVQLVAVPDSELGMSASIRRGISFLPHGIRAVMILPADMPDVETADILRLVEGFRATPFPMLQQATAADGTPGHPVLFPADCFPALQQLTGDKGARDVLRANEHRVRRIALPGQRALTDLDTPEAWDMWRARQTPIPA</sequence>
<dbReference type="GO" id="GO:0016779">
    <property type="term" value="F:nucleotidyltransferase activity"/>
    <property type="evidence" value="ECO:0007669"/>
    <property type="project" value="UniProtKB-ARBA"/>
</dbReference>
<protein>
    <submittedName>
        <fullName evidence="3">Molybdopterin molybdochelatase</fullName>
    </submittedName>
</protein>
<dbReference type="CDD" id="cd04182">
    <property type="entry name" value="GT_2_like_f"/>
    <property type="match status" value="1"/>
</dbReference>
<dbReference type="InterPro" id="IPR029044">
    <property type="entry name" value="Nucleotide-diphossugar_trans"/>
</dbReference>
<evidence type="ECO:0000259" key="2">
    <source>
        <dbReference type="Pfam" id="PF12804"/>
    </source>
</evidence>
<keyword evidence="4" id="KW-1185">Reference proteome</keyword>
<gene>
    <name evidence="3" type="ORF">AVJ23_20490</name>
</gene>
<dbReference type="PANTHER" id="PTHR43777:SF1">
    <property type="entry name" value="MOLYBDENUM COFACTOR CYTIDYLYLTRANSFERASE"/>
    <property type="match status" value="1"/>
</dbReference>
<comment type="caution">
    <text evidence="3">The sequence shown here is derived from an EMBL/GenBank/DDBJ whole genome shotgun (WGS) entry which is preliminary data.</text>
</comment>
<feature type="domain" description="MobA-like NTP transferase" evidence="2">
    <location>
        <begin position="9"/>
        <end position="169"/>
    </location>
</feature>